<feature type="region of interest" description="Disordered" evidence="1">
    <location>
        <begin position="100"/>
        <end position="129"/>
    </location>
</feature>
<dbReference type="EMBL" id="JABXBU010001863">
    <property type="protein sequence ID" value="KAF8782464.1"/>
    <property type="molecule type" value="Genomic_DNA"/>
</dbReference>
<sequence length="157" mass="17346">MACIEHTTPPSSPQAAYRDKKERKEIGEKHYPSSDDTSGIGVASRDENWMEQQVAYDKGENGLPLMAETNLALECSHFLYVKGSGVSVLRKNEVTQIDSGRDCRAADAPSEGPIVCRLPQGPPSPDGSARVSIVEPNPIQIEWNPNKCFVDQQFLWM</sequence>
<reference evidence="2" key="2">
    <citation type="submission" date="2020-06" db="EMBL/GenBank/DDBJ databases">
        <authorList>
            <person name="Sheffer M."/>
        </authorList>
    </citation>
    <scope>NUCLEOTIDE SEQUENCE</scope>
</reference>
<evidence type="ECO:0000256" key="1">
    <source>
        <dbReference type="SAM" id="MobiDB-lite"/>
    </source>
</evidence>
<name>A0A8T0EXQ3_ARGBR</name>
<protein>
    <submittedName>
        <fullName evidence="2">Uncharacterized protein</fullName>
    </submittedName>
</protein>
<proteinExistence type="predicted"/>
<organism evidence="2 3">
    <name type="scientific">Argiope bruennichi</name>
    <name type="common">Wasp spider</name>
    <name type="synonym">Aranea bruennichi</name>
    <dbReference type="NCBI Taxonomy" id="94029"/>
    <lineage>
        <taxon>Eukaryota</taxon>
        <taxon>Metazoa</taxon>
        <taxon>Ecdysozoa</taxon>
        <taxon>Arthropoda</taxon>
        <taxon>Chelicerata</taxon>
        <taxon>Arachnida</taxon>
        <taxon>Araneae</taxon>
        <taxon>Araneomorphae</taxon>
        <taxon>Entelegynae</taxon>
        <taxon>Araneoidea</taxon>
        <taxon>Araneidae</taxon>
        <taxon>Argiope</taxon>
    </lineage>
</organism>
<dbReference type="Proteomes" id="UP000807504">
    <property type="component" value="Unassembled WGS sequence"/>
</dbReference>
<reference evidence="2" key="1">
    <citation type="journal article" date="2020" name="bioRxiv">
        <title>Chromosome-level reference genome of the European wasp spider Argiope bruennichi: a resource for studies on range expansion and evolutionary adaptation.</title>
        <authorList>
            <person name="Sheffer M.M."/>
            <person name="Hoppe A."/>
            <person name="Krehenwinkel H."/>
            <person name="Uhl G."/>
            <person name="Kuss A.W."/>
            <person name="Jensen L."/>
            <person name="Jensen C."/>
            <person name="Gillespie R.G."/>
            <person name="Hoff K.J."/>
            <person name="Prost S."/>
        </authorList>
    </citation>
    <scope>NUCLEOTIDE SEQUENCE</scope>
</reference>
<gene>
    <name evidence="2" type="ORF">HNY73_012746</name>
</gene>
<evidence type="ECO:0000313" key="3">
    <source>
        <dbReference type="Proteomes" id="UP000807504"/>
    </source>
</evidence>
<keyword evidence="3" id="KW-1185">Reference proteome</keyword>
<feature type="compositionally biased region" description="Basic and acidic residues" evidence="1">
    <location>
        <begin position="17"/>
        <end position="33"/>
    </location>
</feature>
<evidence type="ECO:0000313" key="2">
    <source>
        <dbReference type="EMBL" id="KAF8782464.1"/>
    </source>
</evidence>
<feature type="region of interest" description="Disordered" evidence="1">
    <location>
        <begin position="1"/>
        <end position="41"/>
    </location>
</feature>
<comment type="caution">
    <text evidence="2">The sequence shown here is derived from an EMBL/GenBank/DDBJ whole genome shotgun (WGS) entry which is preliminary data.</text>
</comment>
<dbReference type="AlphaFoldDB" id="A0A8T0EXQ3"/>
<accession>A0A8T0EXQ3</accession>